<dbReference type="PANTHER" id="PTHR11220:SF58">
    <property type="entry name" value="SOUL HEME-BINDING FAMILY PROTEIN"/>
    <property type="match status" value="1"/>
</dbReference>
<comment type="caution">
    <text evidence="1">The sequence shown here is derived from an EMBL/GenBank/DDBJ whole genome shotgun (WGS) entry which is preliminary data.</text>
</comment>
<dbReference type="AlphaFoldDB" id="A0A175R9W6"/>
<accession>A0A175R9W6</accession>
<dbReference type="EMBL" id="LDPZ01000013">
    <property type="protein sequence ID" value="KTQ96743.1"/>
    <property type="molecule type" value="Genomic_DNA"/>
</dbReference>
<evidence type="ECO:0008006" key="3">
    <source>
        <dbReference type="Google" id="ProtNLM"/>
    </source>
</evidence>
<dbReference type="Gene3D" id="3.20.80.10">
    <property type="entry name" value="Regulatory factor, effector binding domain"/>
    <property type="match status" value="1"/>
</dbReference>
<dbReference type="Pfam" id="PF04832">
    <property type="entry name" value="SOUL"/>
    <property type="match status" value="1"/>
</dbReference>
<dbReference type="InterPro" id="IPR006917">
    <property type="entry name" value="SOUL_heme-bd"/>
</dbReference>
<dbReference type="RefSeq" id="WP_058634272.1">
    <property type="nucleotide sequence ID" value="NZ_LDPZ01000013.1"/>
</dbReference>
<gene>
    <name evidence="1" type="ORF">NS226_06370</name>
</gene>
<sequence length="346" mass="38836">MFRDKPSAYERVTDALSDIADRIGELETQVADRLHLRPSRAERIRRAVEHEVGRLYGDHGASRYLPSFLSGWSLPSSSDAKAGFYKAKRSIEDGTADARSRLSDSASDARDHLSSFSLPSFFSQRASFHGGRGYQRGVDFFRERPNTSAVVIAGGAILALGAAVYVTKKIADHAEEPDYEVVRRDGDVEVRDYDAMIVAETVKTGYHEKARRRGFETLYDFISANNRSGKKIAMTVPVLQQLSDSEGRTKGWAVRFIMPKKYTKASLPTPNSHDVTIKEVDAKRIVAIRFSGNFTASTASKKLMTLYNYLADENLKQKGDPIYAFYNAPWTPGFMRRNEILIEVER</sequence>
<dbReference type="Proteomes" id="UP000078272">
    <property type="component" value="Unassembled WGS sequence"/>
</dbReference>
<name>A0A175R9W6_9HYPH</name>
<evidence type="ECO:0000313" key="2">
    <source>
        <dbReference type="Proteomes" id="UP000078272"/>
    </source>
</evidence>
<evidence type="ECO:0000313" key="1">
    <source>
        <dbReference type="EMBL" id="KTQ96743.1"/>
    </source>
</evidence>
<dbReference type="InterPro" id="IPR011256">
    <property type="entry name" value="Reg_factor_effector_dom_sf"/>
</dbReference>
<dbReference type="PATRIC" id="fig|401562.3.peg.561"/>
<organism evidence="1 2">
    <name type="scientific">Aureimonas ureilytica</name>
    <dbReference type="NCBI Taxonomy" id="401562"/>
    <lineage>
        <taxon>Bacteria</taxon>
        <taxon>Pseudomonadati</taxon>
        <taxon>Pseudomonadota</taxon>
        <taxon>Alphaproteobacteria</taxon>
        <taxon>Hyphomicrobiales</taxon>
        <taxon>Aurantimonadaceae</taxon>
        <taxon>Aureimonas</taxon>
    </lineage>
</organism>
<protein>
    <recommendedName>
        <fullName evidence="3">Heme-binding protein</fullName>
    </recommendedName>
</protein>
<proteinExistence type="predicted"/>
<dbReference type="SUPFAM" id="SSF55136">
    <property type="entry name" value="Probable bacterial effector-binding domain"/>
    <property type="match status" value="1"/>
</dbReference>
<reference evidence="1 2" key="1">
    <citation type="journal article" date="2016" name="Front. Microbiol.">
        <title>Genomic Resource of Rice Seed Associated Bacteria.</title>
        <authorList>
            <person name="Midha S."/>
            <person name="Bansal K."/>
            <person name="Sharma S."/>
            <person name="Kumar N."/>
            <person name="Patil P.P."/>
            <person name="Chaudhry V."/>
            <person name="Patil P.B."/>
        </authorList>
    </citation>
    <scope>NUCLEOTIDE SEQUENCE [LARGE SCALE GENOMIC DNA]</scope>
    <source>
        <strain evidence="1 2">NS226</strain>
    </source>
</reference>
<dbReference type="OrthoDB" id="2156220at2"/>
<dbReference type="PANTHER" id="PTHR11220">
    <property type="entry name" value="HEME-BINDING PROTEIN-RELATED"/>
    <property type="match status" value="1"/>
</dbReference>
<dbReference type="STRING" id="401562.NS365_03815"/>